<reference evidence="2" key="1">
    <citation type="journal article" date="2019" name="Int. J. Syst. Evol. Microbiol.">
        <title>The Global Catalogue of Microorganisms (GCM) 10K type strain sequencing project: providing services to taxonomists for standard genome sequencing and annotation.</title>
        <authorList>
            <consortium name="The Broad Institute Genomics Platform"/>
            <consortium name="The Broad Institute Genome Sequencing Center for Infectious Disease"/>
            <person name="Wu L."/>
            <person name="Ma J."/>
        </authorList>
    </citation>
    <scope>NUCLEOTIDE SEQUENCE [LARGE SCALE GENOMIC DNA]</scope>
    <source>
        <strain evidence="2">DFY28</strain>
    </source>
</reference>
<protein>
    <recommendedName>
        <fullName evidence="3">ABM domain-containing protein</fullName>
    </recommendedName>
</protein>
<dbReference type="RefSeq" id="WP_377283408.1">
    <property type="nucleotide sequence ID" value="NZ_JBHRSI010000009.1"/>
</dbReference>
<dbReference type="Proteomes" id="UP001597237">
    <property type="component" value="Unassembled WGS sequence"/>
</dbReference>
<evidence type="ECO:0000313" key="1">
    <source>
        <dbReference type="EMBL" id="MFD1785829.1"/>
    </source>
</evidence>
<comment type="caution">
    <text evidence="1">The sequence shown here is derived from an EMBL/GenBank/DDBJ whole genome shotgun (WGS) entry which is preliminary data.</text>
</comment>
<sequence length="102" mass="11375">MPLMVVYRSRDVDRTTYPKIMARTAGQLPEGAVSHLAGFSDDGGFCVVDVWERRDQFEVFLPTLRQALADLNVPWAEPEVYEMGGVIATPAIERYAAQFAPV</sequence>
<dbReference type="EMBL" id="JBHUEY010000012">
    <property type="protein sequence ID" value="MFD1785829.1"/>
    <property type="molecule type" value="Genomic_DNA"/>
</dbReference>
<keyword evidence="2" id="KW-1185">Reference proteome</keyword>
<proteinExistence type="predicted"/>
<organism evidence="1 2">
    <name type="scientific">Phenylobacterium terrae</name>
    <dbReference type="NCBI Taxonomy" id="2665495"/>
    <lineage>
        <taxon>Bacteria</taxon>
        <taxon>Pseudomonadati</taxon>
        <taxon>Pseudomonadota</taxon>
        <taxon>Alphaproteobacteria</taxon>
        <taxon>Caulobacterales</taxon>
        <taxon>Caulobacteraceae</taxon>
        <taxon>Phenylobacterium</taxon>
    </lineage>
</organism>
<evidence type="ECO:0000313" key="2">
    <source>
        <dbReference type="Proteomes" id="UP001597237"/>
    </source>
</evidence>
<gene>
    <name evidence="1" type="ORF">ACFSC0_20720</name>
</gene>
<evidence type="ECO:0008006" key="3">
    <source>
        <dbReference type="Google" id="ProtNLM"/>
    </source>
</evidence>
<accession>A0ABW4N8I3</accession>
<name>A0ABW4N8I3_9CAUL</name>